<gene>
    <name evidence="11" type="ORF">Apau_0897</name>
</gene>
<dbReference type="NCBIfam" id="TIGR00215">
    <property type="entry name" value="lpxB"/>
    <property type="match status" value="1"/>
</dbReference>
<evidence type="ECO:0000313" key="12">
    <source>
        <dbReference type="Proteomes" id="UP000005096"/>
    </source>
</evidence>
<evidence type="ECO:0000256" key="10">
    <source>
        <dbReference type="NCBIfam" id="TIGR00215"/>
    </source>
</evidence>
<reference evidence="11 12" key="1">
    <citation type="journal article" date="2010" name="Stand. Genomic Sci.">
        <title>Non-contiguous finished genome sequence of Aminomonas paucivorans type strain (GLU-3).</title>
        <authorList>
            <person name="Pitluck S."/>
            <person name="Yasawong M."/>
            <person name="Held B."/>
            <person name="Lapidus A."/>
            <person name="Nolan M."/>
            <person name="Copeland A."/>
            <person name="Lucas S."/>
            <person name="Del Rio T.G."/>
            <person name="Tice H."/>
            <person name="Cheng J.F."/>
            <person name="Chertkov O."/>
            <person name="Goodwin L."/>
            <person name="Tapia R."/>
            <person name="Han C."/>
            <person name="Liolios K."/>
            <person name="Ivanova N."/>
            <person name="Mavromatis K."/>
            <person name="Ovchinnikova G."/>
            <person name="Pati A."/>
            <person name="Chen A."/>
            <person name="Palaniappan K."/>
            <person name="Land M."/>
            <person name="Hauser L."/>
            <person name="Chang Y.J."/>
            <person name="Jeffries C.D."/>
            <person name="Pukall R."/>
            <person name="Spring S."/>
            <person name="Rohde M."/>
            <person name="Sikorski J."/>
            <person name="Goker M."/>
            <person name="Woyke T."/>
            <person name="Bristow J."/>
            <person name="Eisen J.A."/>
            <person name="Markowitz V."/>
            <person name="Hugenholtz P."/>
            <person name="Kyrpides N.C."/>
            <person name="Klenk H.P."/>
        </authorList>
    </citation>
    <scope>NUCLEOTIDE SEQUENCE [LARGE SCALE GENOMIC DNA]</scope>
    <source>
        <strain evidence="11 12">DSM 12260</strain>
    </source>
</reference>
<dbReference type="Proteomes" id="UP000005096">
    <property type="component" value="Chromosome"/>
</dbReference>
<dbReference type="EC" id="2.4.1.182" evidence="2 10"/>
<dbReference type="HOGENOM" id="CLU_036577_3_0_0"/>
<keyword evidence="7 11" id="KW-0808">Transferase</keyword>
<dbReference type="GO" id="GO:0016020">
    <property type="term" value="C:membrane"/>
    <property type="evidence" value="ECO:0007669"/>
    <property type="project" value="GOC"/>
</dbReference>
<evidence type="ECO:0000256" key="7">
    <source>
        <dbReference type="ARBA" id="ARBA00022679"/>
    </source>
</evidence>
<evidence type="ECO:0000256" key="6">
    <source>
        <dbReference type="ARBA" id="ARBA00022676"/>
    </source>
</evidence>
<accession>E3CW73</accession>
<dbReference type="SUPFAM" id="SSF53756">
    <property type="entry name" value="UDP-Glycosyltransferase/glycogen phosphorylase"/>
    <property type="match status" value="1"/>
</dbReference>
<keyword evidence="4" id="KW-0444">Lipid biosynthesis</keyword>
<name>E3CW73_9BACT</name>
<dbReference type="STRING" id="584708.Apau_0897"/>
<dbReference type="PANTHER" id="PTHR30372">
    <property type="entry name" value="LIPID-A-DISACCHARIDE SYNTHASE"/>
    <property type="match status" value="1"/>
</dbReference>
<comment type="function">
    <text evidence="1">Condensation of UDP-2,3-diacylglucosamine and 2,3-diacylglucosamine-1-phosphate to form lipid A disaccharide, a precursor of lipid A, a phosphorylated glycolipid that anchors the lipopolysaccharide to the outer membrane of the cell.</text>
</comment>
<dbReference type="GO" id="GO:0008915">
    <property type="term" value="F:lipid-A-disaccharide synthase activity"/>
    <property type="evidence" value="ECO:0007669"/>
    <property type="project" value="UniProtKB-UniRule"/>
</dbReference>
<organism evidence="11 12">
    <name type="scientific">Aminomonas paucivorans DSM 12260</name>
    <dbReference type="NCBI Taxonomy" id="584708"/>
    <lineage>
        <taxon>Bacteria</taxon>
        <taxon>Thermotogati</taxon>
        <taxon>Synergistota</taxon>
        <taxon>Synergistia</taxon>
        <taxon>Synergistales</taxon>
        <taxon>Synergistaceae</taxon>
        <taxon>Aminomonas</taxon>
    </lineage>
</organism>
<evidence type="ECO:0000256" key="5">
    <source>
        <dbReference type="ARBA" id="ARBA00022556"/>
    </source>
</evidence>
<dbReference type="OrthoDB" id="9801642at2"/>
<evidence type="ECO:0000256" key="1">
    <source>
        <dbReference type="ARBA" id="ARBA00002056"/>
    </source>
</evidence>
<dbReference type="PANTHER" id="PTHR30372:SF4">
    <property type="entry name" value="LIPID-A-DISACCHARIDE SYNTHASE, MITOCHONDRIAL-RELATED"/>
    <property type="match status" value="1"/>
</dbReference>
<dbReference type="GO" id="GO:0009245">
    <property type="term" value="P:lipid A biosynthetic process"/>
    <property type="evidence" value="ECO:0007669"/>
    <property type="project" value="UniProtKB-UniRule"/>
</dbReference>
<dbReference type="PaxDb" id="584708-Apau_0897"/>
<keyword evidence="6 11" id="KW-0328">Glycosyltransferase</keyword>
<evidence type="ECO:0000256" key="8">
    <source>
        <dbReference type="ARBA" id="ARBA00023098"/>
    </source>
</evidence>
<evidence type="ECO:0000256" key="9">
    <source>
        <dbReference type="ARBA" id="ARBA00048975"/>
    </source>
</evidence>
<dbReference type="eggNOG" id="COG0763">
    <property type="taxonomic scope" value="Bacteria"/>
</dbReference>
<evidence type="ECO:0000256" key="4">
    <source>
        <dbReference type="ARBA" id="ARBA00022516"/>
    </source>
</evidence>
<proteinExistence type="predicted"/>
<evidence type="ECO:0000313" key="11">
    <source>
        <dbReference type="EMBL" id="EFQ23325.1"/>
    </source>
</evidence>
<keyword evidence="12" id="KW-1185">Reference proteome</keyword>
<dbReference type="EMBL" id="CM001022">
    <property type="protein sequence ID" value="EFQ23325.1"/>
    <property type="molecule type" value="Genomic_DNA"/>
</dbReference>
<dbReference type="InterPro" id="IPR003835">
    <property type="entry name" value="Glyco_trans_19"/>
</dbReference>
<sequence>MSLFVSCGEVSGDQYAGNLLEALAAGGASLSPWGMGGASCHRAGMEVLWSMEALQLMGVVEVLSHLPRLFRLREELVREVLRRSPRGVVLVDSPDFHLPLARRLRASGYRGPIVNLVPPTVWAWRRGRVRTLRSCMTLCLPLFPFEHAFLTSQGCVSAFRGHPLLDEVEGSSPGEGNRQVAFLPGSRSGEVRRLLPPFLEAAGILGSRGYRPVFSSAPGLREEVRRDLSCRAEAAGFEVCPASGRELLARSACGVLASGTATLEALLLRRPMVVAYAAHPLSMGLARWLVRVPFCALPNLLAGKALFPEFLQTAVTGPALAEAARGFLEAPEGRRRELDEEMDRLRGRLGERGVYPFWAERVAEAVAA</sequence>
<keyword evidence="5" id="KW-0441">Lipid A biosynthesis</keyword>
<dbReference type="GO" id="GO:0005543">
    <property type="term" value="F:phospholipid binding"/>
    <property type="evidence" value="ECO:0007669"/>
    <property type="project" value="TreeGrafter"/>
</dbReference>
<keyword evidence="8" id="KW-0443">Lipid metabolism</keyword>
<evidence type="ECO:0000256" key="2">
    <source>
        <dbReference type="ARBA" id="ARBA00012687"/>
    </source>
</evidence>
<evidence type="ECO:0000256" key="3">
    <source>
        <dbReference type="ARBA" id="ARBA00020902"/>
    </source>
</evidence>
<dbReference type="Pfam" id="PF02684">
    <property type="entry name" value="LpxB"/>
    <property type="match status" value="1"/>
</dbReference>
<dbReference type="AlphaFoldDB" id="E3CW73"/>
<comment type="catalytic activity">
    <reaction evidence="9">
        <text>a lipid X + a UDP-2-N,3-O-bis[(3R)-3-hydroxyacyl]-alpha-D-glucosamine = a lipid A disaccharide + UDP + H(+)</text>
        <dbReference type="Rhea" id="RHEA:67828"/>
        <dbReference type="ChEBI" id="CHEBI:15378"/>
        <dbReference type="ChEBI" id="CHEBI:58223"/>
        <dbReference type="ChEBI" id="CHEBI:137748"/>
        <dbReference type="ChEBI" id="CHEBI:176338"/>
        <dbReference type="ChEBI" id="CHEBI:176343"/>
        <dbReference type="EC" id="2.4.1.182"/>
    </reaction>
</comment>
<protein>
    <recommendedName>
        <fullName evidence="3 10">Lipid-A-disaccharide synthase</fullName>
        <ecNumber evidence="2 10">2.4.1.182</ecNumber>
    </recommendedName>
</protein>
<dbReference type="RefSeq" id="WP_006300500.1">
    <property type="nucleotide sequence ID" value="NZ_CM001022.1"/>
</dbReference>